<dbReference type="Proteomes" id="UP000652219">
    <property type="component" value="Unassembled WGS sequence"/>
</dbReference>
<accession>A0A8H6JC24</accession>
<evidence type="ECO:0000256" key="1">
    <source>
        <dbReference type="SAM" id="MobiDB-lite"/>
    </source>
</evidence>
<dbReference type="AlphaFoldDB" id="A0A8H6JC24"/>
<feature type="region of interest" description="Disordered" evidence="1">
    <location>
        <begin position="146"/>
        <end position="312"/>
    </location>
</feature>
<protein>
    <submittedName>
        <fullName evidence="2">Uncharacterized protein</fullName>
    </submittedName>
</protein>
<sequence>MEPSIFSPLEPTNTSIYRQELPIDHDSHMDSSSSVYSNSPIDNDSPMTPLPSSSPWDGGPKPMEMDSPAIAPSPSSSSWYGGPKLMDMDMDAPADEPWTPDFSTTTLLPLTLSIPKSTVAPASEINEPLPSTTNPWPTLGIFARGTAAPAGESDEPLPSTRNQWPPEGEIGESSSVGTSVSMKSSPHNSFCSSAPTVPCDRDRWGSRFWEDLEGAMGGSGAKPGMPSPSGNEVTMGGVGQSLGGRRDRGSPEASRKPIKTEFEDVNWSQGRSSPGTLDPSLSPRSKHSNAPPRRSYVDRAQGISKESRARANLRQRFLDIREKASDKWRMLRRLGRRDKKGERRMTDKDEAAAEKKQGAAAEKEEKKKQMLKQGTGGMSTSGASGFDTAWWPYTGFGESGGGGTR</sequence>
<feature type="compositionally biased region" description="Basic and acidic residues" evidence="1">
    <location>
        <begin position="199"/>
        <end position="210"/>
    </location>
</feature>
<evidence type="ECO:0000313" key="2">
    <source>
        <dbReference type="EMBL" id="KAF6810327.1"/>
    </source>
</evidence>
<keyword evidence="3" id="KW-1185">Reference proteome</keyword>
<evidence type="ECO:0000313" key="3">
    <source>
        <dbReference type="Proteomes" id="UP000652219"/>
    </source>
</evidence>
<organism evidence="2 3">
    <name type="scientific">Colletotrichum sojae</name>
    <dbReference type="NCBI Taxonomy" id="2175907"/>
    <lineage>
        <taxon>Eukaryota</taxon>
        <taxon>Fungi</taxon>
        <taxon>Dikarya</taxon>
        <taxon>Ascomycota</taxon>
        <taxon>Pezizomycotina</taxon>
        <taxon>Sordariomycetes</taxon>
        <taxon>Hypocreomycetidae</taxon>
        <taxon>Glomerellales</taxon>
        <taxon>Glomerellaceae</taxon>
        <taxon>Colletotrichum</taxon>
        <taxon>Colletotrichum orchidearum species complex</taxon>
    </lineage>
</organism>
<reference evidence="2 3" key="1">
    <citation type="journal article" date="2020" name="Phytopathology">
        <title>Genome Sequence Resources of Colletotrichum truncatum, C. plurivorum, C. musicola, and C. sojae: Four Species Pathogenic to Soybean (Glycine max).</title>
        <authorList>
            <person name="Rogerio F."/>
            <person name="Boufleur T.R."/>
            <person name="Ciampi-Guillardi M."/>
            <person name="Sukno S.A."/>
            <person name="Thon M.R."/>
            <person name="Massola Junior N.S."/>
            <person name="Baroncelli R."/>
        </authorList>
    </citation>
    <scope>NUCLEOTIDE SEQUENCE [LARGE SCALE GENOMIC DNA]</scope>
    <source>
        <strain evidence="2 3">LFN0009</strain>
    </source>
</reference>
<feature type="compositionally biased region" description="Polar residues" evidence="1">
    <location>
        <begin position="266"/>
        <end position="275"/>
    </location>
</feature>
<gene>
    <name evidence="2" type="ORF">CSOJ01_06398</name>
</gene>
<dbReference type="EMBL" id="WIGN01000088">
    <property type="protein sequence ID" value="KAF6810327.1"/>
    <property type="molecule type" value="Genomic_DNA"/>
</dbReference>
<comment type="caution">
    <text evidence="2">The sequence shown here is derived from an EMBL/GenBank/DDBJ whole genome shotgun (WGS) entry which is preliminary data.</text>
</comment>
<proteinExistence type="predicted"/>
<feature type="compositionally biased region" description="Basic and acidic residues" evidence="1">
    <location>
        <begin position="339"/>
        <end position="368"/>
    </location>
</feature>
<feature type="region of interest" description="Disordered" evidence="1">
    <location>
        <begin position="332"/>
        <end position="405"/>
    </location>
</feature>
<feature type="compositionally biased region" description="Basic and acidic residues" evidence="1">
    <location>
        <begin position="244"/>
        <end position="262"/>
    </location>
</feature>
<feature type="compositionally biased region" description="Low complexity" evidence="1">
    <location>
        <begin position="165"/>
        <end position="186"/>
    </location>
</feature>
<feature type="region of interest" description="Disordered" evidence="1">
    <location>
        <begin position="1"/>
        <end position="101"/>
    </location>
</feature>
<name>A0A8H6JC24_9PEZI</name>
<feature type="compositionally biased region" description="Low complexity" evidence="1">
    <location>
        <begin position="67"/>
        <end position="78"/>
    </location>
</feature>
<feature type="compositionally biased region" description="Low complexity" evidence="1">
    <location>
        <begin position="30"/>
        <end position="43"/>
    </location>
</feature>